<gene>
    <name evidence="2" type="ORF">GPECTOR_15g371</name>
</gene>
<dbReference type="EMBL" id="LSYV01000016">
    <property type="protein sequence ID" value="KXZ50687.1"/>
    <property type="molecule type" value="Genomic_DNA"/>
</dbReference>
<reference evidence="3" key="1">
    <citation type="journal article" date="2016" name="Nat. Commun.">
        <title>The Gonium pectorale genome demonstrates co-option of cell cycle regulation during the evolution of multicellularity.</title>
        <authorList>
            <person name="Hanschen E.R."/>
            <person name="Marriage T.N."/>
            <person name="Ferris P.J."/>
            <person name="Hamaji T."/>
            <person name="Toyoda A."/>
            <person name="Fujiyama A."/>
            <person name="Neme R."/>
            <person name="Noguchi H."/>
            <person name="Minakuchi Y."/>
            <person name="Suzuki M."/>
            <person name="Kawai-Toyooka H."/>
            <person name="Smith D.R."/>
            <person name="Sparks H."/>
            <person name="Anderson J."/>
            <person name="Bakaric R."/>
            <person name="Luria V."/>
            <person name="Karger A."/>
            <person name="Kirschner M.W."/>
            <person name="Durand P.M."/>
            <person name="Michod R.E."/>
            <person name="Nozaki H."/>
            <person name="Olson B.J."/>
        </authorList>
    </citation>
    <scope>NUCLEOTIDE SEQUENCE [LARGE SCALE GENOMIC DNA]</scope>
    <source>
        <strain evidence="3">NIES-2863</strain>
    </source>
</reference>
<organism evidence="2 3">
    <name type="scientific">Gonium pectorale</name>
    <name type="common">Green alga</name>
    <dbReference type="NCBI Taxonomy" id="33097"/>
    <lineage>
        <taxon>Eukaryota</taxon>
        <taxon>Viridiplantae</taxon>
        <taxon>Chlorophyta</taxon>
        <taxon>core chlorophytes</taxon>
        <taxon>Chlorophyceae</taxon>
        <taxon>CS clade</taxon>
        <taxon>Chlamydomonadales</taxon>
        <taxon>Volvocaceae</taxon>
        <taxon>Gonium</taxon>
    </lineage>
</organism>
<evidence type="ECO:0000313" key="3">
    <source>
        <dbReference type="Proteomes" id="UP000075714"/>
    </source>
</evidence>
<name>A0A150GLL8_GONPE</name>
<comment type="caution">
    <text evidence="2">The sequence shown here is derived from an EMBL/GenBank/DDBJ whole genome shotgun (WGS) entry which is preliminary data.</text>
</comment>
<sequence length="297" mass="30901">MQGRASLPEAAGPPPPRVPPSQEQQQQRPQQHSSGCDSPASTSASAGAAGAGSQSRSGSRGGEAPAGADGHTVAPPGSSGSGGAQAPAAVAPLAQQPGDAGAPAAGDVGASVPLPLTPQTALALQQAALRKEVQKDIQRMLAGNRAYQKALHGPQVLSADSLTKLAKPKLRGPAGPEAQVAAQLPDPVDWAVWKTEQLAISRLTEERRVAEATAEKRTSAEALARFKQHKAAVERAKAEAKARAAAEEAAYRATMSTYLNHRGAMELEDYKKKREGERERLALQRSRNAKGVDAHHY</sequence>
<protein>
    <submittedName>
        <fullName evidence="2">Uncharacterized protein</fullName>
    </submittedName>
</protein>
<feature type="compositionally biased region" description="Low complexity" evidence="1">
    <location>
        <begin position="38"/>
        <end position="58"/>
    </location>
</feature>
<feature type="region of interest" description="Disordered" evidence="1">
    <location>
        <begin position="274"/>
        <end position="297"/>
    </location>
</feature>
<dbReference type="AlphaFoldDB" id="A0A150GLL8"/>
<keyword evidence="3" id="KW-1185">Reference proteome</keyword>
<feature type="compositionally biased region" description="Low complexity" evidence="1">
    <location>
        <begin position="20"/>
        <end position="31"/>
    </location>
</feature>
<dbReference type="OrthoDB" id="550115at2759"/>
<accession>A0A150GLL8</accession>
<dbReference type="Proteomes" id="UP000075714">
    <property type="component" value="Unassembled WGS sequence"/>
</dbReference>
<feature type="region of interest" description="Disordered" evidence="1">
    <location>
        <begin position="1"/>
        <end position="114"/>
    </location>
</feature>
<feature type="compositionally biased region" description="Low complexity" evidence="1">
    <location>
        <begin position="74"/>
        <end position="114"/>
    </location>
</feature>
<evidence type="ECO:0000256" key="1">
    <source>
        <dbReference type="SAM" id="MobiDB-lite"/>
    </source>
</evidence>
<proteinExistence type="predicted"/>
<evidence type="ECO:0000313" key="2">
    <source>
        <dbReference type="EMBL" id="KXZ50687.1"/>
    </source>
</evidence>